<keyword evidence="3" id="KW-1003">Cell membrane</keyword>
<evidence type="ECO:0000313" key="10">
    <source>
        <dbReference type="EMBL" id="TDO40413.1"/>
    </source>
</evidence>
<dbReference type="Proteomes" id="UP000294901">
    <property type="component" value="Unassembled WGS sequence"/>
</dbReference>
<dbReference type="Gene3D" id="3.40.50.300">
    <property type="entry name" value="P-loop containing nucleotide triphosphate hydrolases"/>
    <property type="match status" value="2"/>
</dbReference>
<dbReference type="PANTHER" id="PTHR42771">
    <property type="entry name" value="IRON(3+)-HYDROXAMATE IMPORT ATP-BINDING PROTEIN FHUC"/>
    <property type="match status" value="1"/>
</dbReference>
<dbReference type="InterPro" id="IPR003593">
    <property type="entry name" value="AAA+_ATPase"/>
</dbReference>
<reference evidence="10 11" key="1">
    <citation type="submission" date="2019-03" db="EMBL/GenBank/DDBJ databases">
        <title>Sequencing the genomes of 1000 actinobacteria strains.</title>
        <authorList>
            <person name="Klenk H.-P."/>
        </authorList>
    </citation>
    <scope>NUCLEOTIDE SEQUENCE [LARGE SCALE GENOMIC DNA]</scope>
    <source>
        <strain evidence="10 11">DSM 43805</strain>
    </source>
</reference>
<evidence type="ECO:0000256" key="5">
    <source>
        <dbReference type="ARBA" id="ARBA00023004"/>
    </source>
</evidence>
<proteinExistence type="predicted"/>
<sequence length="259" mass="28147">MTSNSRPIRRVERHPGAEVDRSAWWARIPAVRAVLDHGLNIPAGVTFLVGENGSGKSTLVEALAQAHGLNPEGGSRNAMHSTRPTESPLGEALRLVRTPGRRANAYFLRAETAHGLYTYLESLPGNVSDAGLHQQSHGEGFLEILTRKFRGYGFYLMDEPEAPLSFTSTLGLLGHLDELRAAGGQVVVATHSPLLTALPGATVLELGEHGIRRTEWKDLDLVAHWRGFLERPETYFREGLLSPGVGTFRPGGEHRGPVG</sequence>
<dbReference type="PANTHER" id="PTHR42771:SF2">
    <property type="entry name" value="IRON(3+)-HYDROXAMATE IMPORT ATP-BINDING PROTEIN FHUC"/>
    <property type="match status" value="1"/>
</dbReference>
<keyword evidence="7" id="KW-0472">Membrane</keyword>
<accession>A0A4R6JUG1</accession>
<evidence type="ECO:0000259" key="9">
    <source>
        <dbReference type="SMART" id="SM00382"/>
    </source>
</evidence>
<organism evidence="10 11">
    <name type="scientific">Paractinoplanes brasiliensis</name>
    <dbReference type="NCBI Taxonomy" id="52695"/>
    <lineage>
        <taxon>Bacteria</taxon>
        <taxon>Bacillati</taxon>
        <taxon>Actinomycetota</taxon>
        <taxon>Actinomycetes</taxon>
        <taxon>Micromonosporales</taxon>
        <taxon>Micromonosporaceae</taxon>
        <taxon>Paractinoplanes</taxon>
    </lineage>
</organism>
<dbReference type="GO" id="GO:0006826">
    <property type="term" value="P:iron ion transport"/>
    <property type="evidence" value="ECO:0007669"/>
    <property type="project" value="UniProtKB-KW"/>
</dbReference>
<dbReference type="SMART" id="SM00382">
    <property type="entry name" value="AAA"/>
    <property type="match status" value="1"/>
</dbReference>
<dbReference type="EMBL" id="SNWR01000001">
    <property type="protein sequence ID" value="TDO40413.1"/>
    <property type="molecule type" value="Genomic_DNA"/>
</dbReference>
<dbReference type="OrthoDB" id="9784297at2"/>
<evidence type="ECO:0000256" key="7">
    <source>
        <dbReference type="ARBA" id="ARBA00023136"/>
    </source>
</evidence>
<evidence type="ECO:0000256" key="8">
    <source>
        <dbReference type="SAM" id="MobiDB-lite"/>
    </source>
</evidence>
<dbReference type="InterPro" id="IPR038729">
    <property type="entry name" value="Rad50/SbcC_AAA"/>
</dbReference>
<dbReference type="AlphaFoldDB" id="A0A4R6JUG1"/>
<evidence type="ECO:0000256" key="2">
    <source>
        <dbReference type="ARBA" id="ARBA00022448"/>
    </source>
</evidence>
<keyword evidence="2" id="KW-0813">Transport</keyword>
<dbReference type="SUPFAM" id="SSF52540">
    <property type="entry name" value="P-loop containing nucleoside triphosphate hydrolases"/>
    <property type="match status" value="1"/>
</dbReference>
<feature type="domain" description="AAA+ ATPase" evidence="9">
    <location>
        <begin position="42"/>
        <end position="208"/>
    </location>
</feature>
<dbReference type="Pfam" id="PF13476">
    <property type="entry name" value="AAA_23"/>
    <property type="match status" value="1"/>
</dbReference>
<name>A0A4R6JUG1_9ACTN</name>
<protein>
    <submittedName>
        <fullName evidence="10">Putative ATPase</fullName>
    </submittedName>
</protein>
<evidence type="ECO:0000256" key="1">
    <source>
        <dbReference type="ARBA" id="ARBA00004202"/>
    </source>
</evidence>
<dbReference type="GO" id="GO:0006302">
    <property type="term" value="P:double-strand break repair"/>
    <property type="evidence" value="ECO:0007669"/>
    <property type="project" value="InterPro"/>
</dbReference>
<keyword evidence="5" id="KW-0408">Iron</keyword>
<keyword evidence="6" id="KW-0406">Ion transport</keyword>
<evidence type="ECO:0000256" key="6">
    <source>
        <dbReference type="ARBA" id="ARBA00023065"/>
    </source>
</evidence>
<dbReference type="RefSeq" id="WP_133874594.1">
    <property type="nucleotide sequence ID" value="NZ_BOMD01000007.1"/>
</dbReference>
<dbReference type="CDD" id="cd00267">
    <property type="entry name" value="ABC_ATPase"/>
    <property type="match status" value="1"/>
</dbReference>
<feature type="region of interest" description="Disordered" evidence="8">
    <location>
        <begin position="69"/>
        <end position="89"/>
    </location>
</feature>
<evidence type="ECO:0000256" key="4">
    <source>
        <dbReference type="ARBA" id="ARBA00022496"/>
    </source>
</evidence>
<dbReference type="GO" id="GO:0005886">
    <property type="term" value="C:plasma membrane"/>
    <property type="evidence" value="ECO:0007669"/>
    <property type="project" value="UniProtKB-SubCell"/>
</dbReference>
<gene>
    <name evidence="10" type="ORF">C8E87_4127</name>
</gene>
<dbReference type="InterPro" id="IPR027417">
    <property type="entry name" value="P-loop_NTPase"/>
</dbReference>
<evidence type="ECO:0000256" key="3">
    <source>
        <dbReference type="ARBA" id="ARBA00022475"/>
    </source>
</evidence>
<dbReference type="InterPro" id="IPR051535">
    <property type="entry name" value="Siderophore_ABC-ATPase"/>
</dbReference>
<evidence type="ECO:0000313" key="11">
    <source>
        <dbReference type="Proteomes" id="UP000294901"/>
    </source>
</evidence>
<dbReference type="GO" id="GO:0016887">
    <property type="term" value="F:ATP hydrolysis activity"/>
    <property type="evidence" value="ECO:0007669"/>
    <property type="project" value="InterPro"/>
</dbReference>
<comment type="caution">
    <text evidence="10">The sequence shown here is derived from an EMBL/GenBank/DDBJ whole genome shotgun (WGS) entry which is preliminary data.</text>
</comment>
<keyword evidence="4" id="KW-0410">Iron transport</keyword>
<keyword evidence="11" id="KW-1185">Reference proteome</keyword>
<comment type="subcellular location">
    <subcellularLocation>
        <location evidence="1">Cell membrane</location>
        <topology evidence="1">Peripheral membrane protein</topology>
    </subcellularLocation>
</comment>